<feature type="domain" description="Transposable element P transposase-like RNase H" evidence="1">
    <location>
        <begin position="11"/>
        <end position="134"/>
    </location>
</feature>
<dbReference type="Proteomes" id="UP000242188">
    <property type="component" value="Unassembled WGS sequence"/>
</dbReference>
<sequence length="439" mass="49657">MSKEADRQAVSDFGKHGGLLIDEMTIQDDLVISKSGDVWNLVGMVEMGETNDNIDIICNGKRRVQLATHALQFVFHGLTGFRWPVVYYGSNTATAHQLYNCFWKCVDVLDENGFTVDYVMTDGASTNRSFVNMLFPKSHSRRDDSFIFPDVFYREHKICAIQDIMHVLKKIRNNIESSTNENSSKSGRYLVLENEKIVWDHWKECLQFNFQNGFAIHPKLTEEHINLTPASKMRNQLAIDVLNKNMLYLMKSYQATLDNPNRLSSSIKILEHTSTLADIFNDHNRPIATLNDARLKDLEKTVEFFNVWEGNVNKSVTHVAKKKLITWETRDDINSSVTGFLSLCKLMLGKGNTINPGYLNSDLVENLFGQQRGLRNGLNTNPTLKQYGPSNTAIILGQCSVSNKSNSGTTASFFSSTTPCPLNPGRNKAALEKRRSIRI</sequence>
<gene>
    <name evidence="2" type="ORF">KP79_PYT24941</name>
</gene>
<dbReference type="Pfam" id="PF21787">
    <property type="entry name" value="TNP-like_RNaseH_N"/>
    <property type="match status" value="1"/>
</dbReference>
<name>A0A210Q2S4_MIZYE</name>
<dbReference type="AlphaFoldDB" id="A0A210Q2S4"/>
<keyword evidence="3" id="KW-1185">Reference proteome</keyword>
<comment type="caution">
    <text evidence="2">The sequence shown here is derived from an EMBL/GenBank/DDBJ whole genome shotgun (WGS) entry which is preliminary data.</text>
</comment>
<organism evidence="2 3">
    <name type="scientific">Mizuhopecten yessoensis</name>
    <name type="common">Japanese scallop</name>
    <name type="synonym">Patinopecten yessoensis</name>
    <dbReference type="NCBI Taxonomy" id="6573"/>
    <lineage>
        <taxon>Eukaryota</taxon>
        <taxon>Metazoa</taxon>
        <taxon>Spiralia</taxon>
        <taxon>Lophotrochozoa</taxon>
        <taxon>Mollusca</taxon>
        <taxon>Bivalvia</taxon>
        <taxon>Autobranchia</taxon>
        <taxon>Pteriomorphia</taxon>
        <taxon>Pectinida</taxon>
        <taxon>Pectinoidea</taxon>
        <taxon>Pectinidae</taxon>
        <taxon>Mizuhopecten</taxon>
    </lineage>
</organism>
<accession>A0A210Q2S4</accession>
<reference evidence="2 3" key="1">
    <citation type="journal article" date="2017" name="Nat. Ecol. Evol.">
        <title>Scallop genome provides insights into evolution of bilaterian karyotype and development.</title>
        <authorList>
            <person name="Wang S."/>
            <person name="Zhang J."/>
            <person name="Jiao W."/>
            <person name="Li J."/>
            <person name="Xun X."/>
            <person name="Sun Y."/>
            <person name="Guo X."/>
            <person name="Huan P."/>
            <person name="Dong B."/>
            <person name="Zhang L."/>
            <person name="Hu X."/>
            <person name="Sun X."/>
            <person name="Wang J."/>
            <person name="Zhao C."/>
            <person name="Wang Y."/>
            <person name="Wang D."/>
            <person name="Huang X."/>
            <person name="Wang R."/>
            <person name="Lv J."/>
            <person name="Li Y."/>
            <person name="Zhang Z."/>
            <person name="Liu B."/>
            <person name="Lu W."/>
            <person name="Hui Y."/>
            <person name="Liang J."/>
            <person name="Zhou Z."/>
            <person name="Hou R."/>
            <person name="Li X."/>
            <person name="Liu Y."/>
            <person name="Li H."/>
            <person name="Ning X."/>
            <person name="Lin Y."/>
            <person name="Zhao L."/>
            <person name="Xing Q."/>
            <person name="Dou J."/>
            <person name="Li Y."/>
            <person name="Mao J."/>
            <person name="Guo H."/>
            <person name="Dou H."/>
            <person name="Li T."/>
            <person name="Mu C."/>
            <person name="Jiang W."/>
            <person name="Fu Q."/>
            <person name="Fu X."/>
            <person name="Miao Y."/>
            <person name="Liu J."/>
            <person name="Yu Q."/>
            <person name="Li R."/>
            <person name="Liao H."/>
            <person name="Li X."/>
            <person name="Kong Y."/>
            <person name="Jiang Z."/>
            <person name="Chourrout D."/>
            <person name="Li R."/>
            <person name="Bao Z."/>
        </authorList>
    </citation>
    <scope>NUCLEOTIDE SEQUENCE [LARGE SCALE GENOMIC DNA]</scope>
    <source>
        <strain evidence="2 3">PY_sf001</strain>
    </source>
</reference>
<evidence type="ECO:0000313" key="2">
    <source>
        <dbReference type="EMBL" id="OWF43040.1"/>
    </source>
</evidence>
<dbReference type="EMBL" id="NEDP02005180">
    <property type="protein sequence ID" value="OWF43040.1"/>
    <property type="molecule type" value="Genomic_DNA"/>
</dbReference>
<protein>
    <recommendedName>
        <fullName evidence="1">Transposable element P transposase-like RNase H domain-containing protein</fullName>
    </recommendedName>
</protein>
<evidence type="ECO:0000313" key="3">
    <source>
        <dbReference type="Proteomes" id="UP000242188"/>
    </source>
</evidence>
<proteinExistence type="predicted"/>
<dbReference type="InterPro" id="IPR048365">
    <property type="entry name" value="TNP-like_RNaseH_N"/>
</dbReference>
<evidence type="ECO:0000259" key="1">
    <source>
        <dbReference type="Pfam" id="PF21787"/>
    </source>
</evidence>